<sequence length="68" mass="6922">MQQPSASTSSTAPSVLVPFEAIAAPSNALSIAVSIASQPITSSVSTLLRAVSPIAKLSLLNLNWSKSI</sequence>
<proteinExistence type="predicted"/>
<evidence type="ECO:0000313" key="1">
    <source>
        <dbReference type="EMBL" id="OAY33285.1"/>
    </source>
</evidence>
<dbReference type="EMBL" id="CM004399">
    <property type="protein sequence ID" value="OAY33285.1"/>
    <property type="molecule type" value="Genomic_DNA"/>
</dbReference>
<reference evidence="1" key="1">
    <citation type="submission" date="2016-02" db="EMBL/GenBank/DDBJ databases">
        <title>WGS assembly of Manihot esculenta.</title>
        <authorList>
            <person name="Bredeson J.V."/>
            <person name="Prochnik S.E."/>
            <person name="Lyons J.B."/>
            <person name="Schmutz J."/>
            <person name="Grimwood J."/>
            <person name="Vrebalov J."/>
            <person name="Bart R.S."/>
            <person name="Amuge T."/>
            <person name="Ferguson M.E."/>
            <person name="Green R."/>
            <person name="Putnam N."/>
            <person name="Stites J."/>
            <person name="Rounsley S."/>
            <person name="Rokhsar D.S."/>
        </authorList>
    </citation>
    <scope>NUCLEOTIDE SEQUENCE [LARGE SCALE GENOMIC DNA]</scope>
    <source>
        <tissue evidence="1">Leaf</tissue>
    </source>
</reference>
<gene>
    <name evidence="1" type="ORF">MANES_13G082900</name>
</gene>
<name>A0A2C9UPT3_MANES</name>
<dbReference type="AlphaFoldDB" id="A0A2C9UPT3"/>
<accession>A0A2C9UPT3</accession>
<protein>
    <submittedName>
        <fullName evidence="1">Uncharacterized protein</fullName>
    </submittedName>
</protein>
<organism evidence="1">
    <name type="scientific">Manihot esculenta</name>
    <name type="common">Cassava</name>
    <name type="synonym">Jatropha manihot</name>
    <dbReference type="NCBI Taxonomy" id="3983"/>
    <lineage>
        <taxon>Eukaryota</taxon>
        <taxon>Viridiplantae</taxon>
        <taxon>Streptophyta</taxon>
        <taxon>Embryophyta</taxon>
        <taxon>Tracheophyta</taxon>
        <taxon>Spermatophyta</taxon>
        <taxon>Magnoliopsida</taxon>
        <taxon>eudicotyledons</taxon>
        <taxon>Gunneridae</taxon>
        <taxon>Pentapetalae</taxon>
        <taxon>rosids</taxon>
        <taxon>fabids</taxon>
        <taxon>Malpighiales</taxon>
        <taxon>Euphorbiaceae</taxon>
        <taxon>Crotonoideae</taxon>
        <taxon>Manihoteae</taxon>
        <taxon>Manihot</taxon>
    </lineage>
</organism>